<reference evidence="3" key="2">
    <citation type="submission" date="2020-09" db="EMBL/GenBank/DDBJ databases">
        <authorList>
            <person name="Sun Q."/>
            <person name="Kim S."/>
        </authorList>
    </citation>
    <scope>NUCLEOTIDE SEQUENCE</scope>
    <source>
        <strain evidence="3">KCTC 12988</strain>
    </source>
</reference>
<keyword evidence="2" id="KW-1277">Toxin-antitoxin system</keyword>
<dbReference type="Proteomes" id="UP000644507">
    <property type="component" value="Unassembled WGS sequence"/>
</dbReference>
<evidence type="ECO:0000313" key="4">
    <source>
        <dbReference type="Proteomes" id="UP000644507"/>
    </source>
</evidence>
<evidence type="ECO:0000256" key="2">
    <source>
        <dbReference type="ARBA" id="ARBA00022649"/>
    </source>
</evidence>
<dbReference type="EMBL" id="BMXI01000027">
    <property type="protein sequence ID" value="GHC67775.1"/>
    <property type="molecule type" value="Genomic_DNA"/>
</dbReference>
<dbReference type="PANTHER" id="PTHR33755">
    <property type="entry name" value="TOXIN PARE1-RELATED"/>
    <property type="match status" value="1"/>
</dbReference>
<reference evidence="3" key="1">
    <citation type="journal article" date="2014" name="Int. J. Syst. Evol. Microbiol.">
        <title>Complete genome sequence of Corynebacterium casei LMG S-19264T (=DSM 44701T), isolated from a smear-ripened cheese.</title>
        <authorList>
            <consortium name="US DOE Joint Genome Institute (JGI-PGF)"/>
            <person name="Walter F."/>
            <person name="Albersmeier A."/>
            <person name="Kalinowski J."/>
            <person name="Ruckert C."/>
        </authorList>
    </citation>
    <scope>NUCLEOTIDE SEQUENCE</scope>
    <source>
        <strain evidence="3">KCTC 12988</strain>
    </source>
</reference>
<evidence type="ECO:0000256" key="1">
    <source>
        <dbReference type="ARBA" id="ARBA00006226"/>
    </source>
</evidence>
<comment type="caution">
    <text evidence="3">The sequence shown here is derived from an EMBL/GenBank/DDBJ whole genome shotgun (WGS) entry which is preliminary data.</text>
</comment>
<dbReference type="InterPro" id="IPR007712">
    <property type="entry name" value="RelE/ParE_toxin"/>
</dbReference>
<dbReference type="InterPro" id="IPR035093">
    <property type="entry name" value="RelE/ParE_toxin_dom_sf"/>
</dbReference>
<dbReference type="AlphaFoldDB" id="A0A918TXR1"/>
<gene>
    <name evidence="3" type="ORF">GCM10007100_39880</name>
</gene>
<accession>A0A918TXR1</accession>
<protein>
    <submittedName>
        <fullName evidence="3">Plasmid stabilization protein</fullName>
    </submittedName>
</protein>
<evidence type="ECO:0000313" key="3">
    <source>
        <dbReference type="EMBL" id="GHC67775.1"/>
    </source>
</evidence>
<dbReference type="RefSeq" id="WP_189574526.1">
    <property type="nucleotide sequence ID" value="NZ_BMXI01000027.1"/>
</dbReference>
<dbReference type="Gene3D" id="3.30.2310.20">
    <property type="entry name" value="RelE-like"/>
    <property type="match status" value="1"/>
</dbReference>
<comment type="similarity">
    <text evidence="1">Belongs to the RelE toxin family.</text>
</comment>
<dbReference type="PANTHER" id="PTHR33755:SF5">
    <property type="entry name" value="TYPE II TOXIN-ANTITOXIN SYSTEM RELE_PARE FAMILY TOXIN"/>
    <property type="match status" value="1"/>
</dbReference>
<dbReference type="Pfam" id="PF05016">
    <property type="entry name" value="ParE_toxin"/>
    <property type="match status" value="1"/>
</dbReference>
<proteinExistence type="inferred from homology"/>
<dbReference type="InterPro" id="IPR051803">
    <property type="entry name" value="TA_system_RelE-like_toxin"/>
</dbReference>
<name>A0A918TXR1_9BACT</name>
<sequence length="102" mass="12020">MARLIWAEPALQDLEQIADYIALDDPEAARRLVQRVFTQVELLEQLPDMCPVPHDLPDSRYRHLVVGPLRIFHRLEGNAVYIVYVMRSERNLKLIDIQEREQ</sequence>
<keyword evidence="4" id="KW-1185">Reference proteome</keyword>
<organism evidence="3 4">
    <name type="scientific">Roseibacillus persicicus</name>
    <dbReference type="NCBI Taxonomy" id="454148"/>
    <lineage>
        <taxon>Bacteria</taxon>
        <taxon>Pseudomonadati</taxon>
        <taxon>Verrucomicrobiota</taxon>
        <taxon>Verrucomicrobiia</taxon>
        <taxon>Verrucomicrobiales</taxon>
        <taxon>Verrucomicrobiaceae</taxon>
        <taxon>Roseibacillus</taxon>
    </lineage>
</organism>